<feature type="transmembrane region" description="Helical" evidence="1">
    <location>
        <begin position="46"/>
        <end position="65"/>
    </location>
</feature>
<sequence>VSRYFTDIKSTSCDVLQCLPVSTVRIVFGMVNIKPLRPFTRRACRVFEGSWNLCTCMIWYFWLLITGTT</sequence>
<comment type="caution">
    <text evidence="2">The sequence shown here is derived from an EMBL/GenBank/DDBJ whole genome shotgun (WGS) entry which is preliminary data.</text>
</comment>
<keyword evidence="1" id="KW-0812">Transmembrane</keyword>
<evidence type="ECO:0000313" key="3">
    <source>
        <dbReference type="Proteomes" id="UP000770717"/>
    </source>
</evidence>
<dbReference type="EMBL" id="WNTK01008430">
    <property type="protein sequence ID" value="KAG9463009.1"/>
    <property type="molecule type" value="Genomic_DNA"/>
</dbReference>
<feature type="non-terminal residue" evidence="2">
    <location>
        <position position="1"/>
    </location>
</feature>
<protein>
    <submittedName>
        <fullName evidence="2">Uncharacterized protein</fullName>
    </submittedName>
</protein>
<organism evidence="2 3">
    <name type="scientific">Eleutherodactylus coqui</name>
    <name type="common">Puerto Rican coqui</name>
    <dbReference type="NCBI Taxonomy" id="57060"/>
    <lineage>
        <taxon>Eukaryota</taxon>
        <taxon>Metazoa</taxon>
        <taxon>Chordata</taxon>
        <taxon>Craniata</taxon>
        <taxon>Vertebrata</taxon>
        <taxon>Euteleostomi</taxon>
        <taxon>Amphibia</taxon>
        <taxon>Batrachia</taxon>
        <taxon>Anura</taxon>
        <taxon>Neobatrachia</taxon>
        <taxon>Hyloidea</taxon>
        <taxon>Eleutherodactylidae</taxon>
        <taxon>Eleutherodactylinae</taxon>
        <taxon>Eleutherodactylus</taxon>
        <taxon>Eleutherodactylus</taxon>
    </lineage>
</organism>
<proteinExistence type="predicted"/>
<accession>A0A8J6BDN2</accession>
<keyword evidence="1" id="KW-0472">Membrane</keyword>
<reference evidence="2" key="1">
    <citation type="thesis" date="2020" institute="ProQuest LLC" country="789 East Eisenhower Parkway, Ann Arbor, MI, USA">
        <title>Comparative Genomics and Chromosome Evolution.</title>
        <authorList>
            <person name="Mudd A.B."/>
        </authorList>
    </citation>
    <scope>NUCLEOTIDE SEQUENCE</scope>
    <source>
        <strain evidence="2">HN-11 Male</strain>
        <tissue evidence="2">Kidney and liver</tissue>
    </source>
</reference>
<evidence type="ECO:0000256" key="1">
    <source>
        <dbReference type="SAM" id="Phobius"/>
    </source>
</evidence>
<gene>
    <name evidence="2" type="ORF">GDO78_022623</name>
</gene>
<dbReference type="AlphaFoldDB" id="A0A8J6BDN2"/>
<evidence type="ECO:0000313" key="2">
    <source>
        <dbReference type="EMBL" id="KAG9463009.1"/>
    </source>
</evidence>
<keyword evidence="3" id="KW-1185">Reference proteome</keyword>
<dbReference type="Proteomes" id="UP000770717">
    <property type="component" value="Unassembled WGS sequence"/>
</dbReference>
<name>A0A8J6BDN2_ELECQ</name>
<keyword evidence="1" id="KW-1133">Transmembrane helix</keyword>